<evidence type="ECO:0000313" key="3">
    <source>
        <dbReference type="Proteomes" id="UP001158050"/>
    </source>
</evidence>
<comment type="caution">
    <text evidence="2">The sequence shown here is derived from an EMBL/GenBank/DDBJ whole genome shotgun (WGS) entry which is preliminary data.</text>
</comment>
<organism evidence="2 3">
    <name type="scientific">Epilithonimonas pallida</name>
    <dbReference type="NCBI Taxonomy" id="373671"/>
    <lineage>
        <taxon>Bacteria</taxon>
        <taxon>Pseudomonadati</taxon>
        <taxon>Bacteroidota</taxon>
        <taxon>Flavobacteriia</taxon>
        <taxon>Flavobacteriales</taxon>
        <taxon>Weeksellaceae</taxon>
        <taxon>Chryseobacterium group</taxon>
        <taxon>Epilithonimonas</taxon>
    </lineage>
</organism>
<sequence>MKLQTILFALLIYNLSFAQVGINTASPTRKLHVSGSMRVRGTINKSESAAYSNILVTDANGNIDYTTKASLQPTPQPGTSNKESYSQIYNMTTESGDPNKALTCGKFSFSFDTGASSNIRFKLSQNPGAAVSVYMSMEQNWDGNGYQFYQGKASSDDATVAFTFDANNWNTYQQFAQANVADFEQNVMHFQYPGDADFYRLTIYRALQRTGTTNYDFAAVCEKF</sequence>
<dbReference type="RefSeq" id="WP_283417463.1">
    <property type="nucleotide sequence ID" value="NZ_FXUO01000007.1"/>
</dbReference>
<feature type="chain" id="PRO_5046092440" description="CBM11 domain-containing protein" evidence="1">
    <location>
        <begin position="19"/>
        <end position="224"/>
    </location>
</feature>
<reference evidence="2 3" key="1">
    <citation type="submission" date="2017-05" db="EMBL/GenBank/DDBJ databases">
        <authorList>
            <person name="Varghese N."/>
            <person name="Submissions S."/>
        </authorList>
    </citation>
    <scope>NUCLEOTIDE SEQUENCE [LARGE SCALE GENOMIC DNA]</scope>
    <source>
        <strain evidence="2 3">DSM 18015</strain>
    </source>
</reference>
<accession>A0ABY1R4H6</accession>
<dbReference type="EMBL" id="FXUO01000007">
    <property type="protein sequence ID" value="SMP95354.1"/>
    <property type="molecule type" value="Genomic_DNA"/>
</dbReference>
<evidence type="ECO:0000256" key="1">
    <source>
        <dbReference type="SAM" id="SignalP"/>
    </source>
</evidence>
<evidence type="ECO:0000313" key="2">
    <source>
        <dbReference type="EMBL" id="SMP95354.1"/>
    </source>
</evidence>
<evidence type="ECO:0008006" key="4">
    <source>
        <dbReference type="Google" id="ProtNLM"/>
    </source>
</evidence>
<dbReference type="Proteomes" id="UP001158050">
    <property type="component" value="Unassembled WGS sequence"/>
</dbReference>
<gene>
    <name evidence="2" type="ORF">SAMN05421679_10754</name>
</gene>
<name>A0ABY1R4H6_9FLAO</name>
<feature type="signal peptide" evidence="1">
    <location>
        <begin position="1"/>
        <end position="18"/>
    </location>
</feature>
<proteinExistence type="predicted"/>
<keyword evidence="3" id="KW-1185">Reference proteome</keyword>
<protein>
    <recommendedName>
        <fullName evidence="4">CBM11 domain-containing protein</fullName>
    </recommendedName>
</protein>
<keyword evidence="1" id="KW-0732">Signal</keyword>